<name>A0A1I7XNA9_HETBA</name>
<evidence type="ECO:0000313" key="2">
    <source>
        <dbReference type="Proteomes" id="UP000095283"/>
    </source>
</evidence>
<protein>
    <submittedName>
        <fullName evidence="3">Gag-pol polyprotein</fullName>
    </submittedName>
</protein>
<evidence type="ECO:0000256" key="1">
    <source>
        <dbReference type="SAM" id="MobiDB-lite"/>
    </source>
</evidence>
<accession>A0A1I7XNA9</accession>
<keyword evidence="2" id="KW-1185">Reference proteome</keyword>
<feature type="compositionally biased region" description="Polar residues" evidence="1">
    <location>
        <begin position="59"/>
        <end position="78"/>
    </location>
</feature>
<dbReference type="WBParaSite" id="Hba_18809">
    <property type="protein sequence ID" value="Hba_18809"/>
    <property type="gene ID" value="Hba_18809"/>
</dbReference>
<dbReference type="AlphaFoldDB" id="A0A1I7XNA9"/>
<dbReference type="Proteomes" id="UP000095283">
    <property type="component" value="Unplaced"/>
</dbReference>
<evidence type="ECO:0000313" key="3">
    <source>
        <dbReference type="WBParaSite" id="Hba_18809"/>
    </source>
</evidence>
<reference evidence="3" key="1">
    <citation type="submission" date="2016-11" db="UniProtKB">
        <authorList>
            <consortium name="WormBaseParasite"/>
        </authorList>
    </citation>
    <scope>IDENTIFICATION</scope>
</reference>
<sequence>MEEVGNRYDNLSSIRIVKIINQIVKKIFVADYAGESPIPITSKTQDATDDDVAFEILNNRPSLSTQQTRVTGSTSPVNEESDEV</sequence>
<organism evidence="2 3">
    <name type="scientific">Heterorhabditis bacteriophora</name>
    <name type="common">Entomopathogenic nematode worm</name>
    <dbReference type="NCBI Taxonomy" id="37862"/>
    <lineage>
        <taxon>Eukaryota</taxon>
        <taxon>Metazoa</taxon>
        <taxon>Ecdysozoa</taxon>
        <taxon>Nematoda</taxon>
        <taxon>Chromadorea</taxon>
        <taxon>Rhabditida</taxon>
        <taxon>Rhabditina</taxon>
        <taxon>Rhabditomorpha</taxon>
        <taxon>Strongyloidea</taxon>
        <taxon>Heterorhabditidae</taxon>
        <taxon>Heterorhabditis</taxon>
    </lineage>
</organism>
<feature type="region of interest" description="Disordered" evidence="1">
    <location>
        <begin position="59"/>
        <end position="84"/>
    </location>
</feature>
<proteinExistence type="predicted"/>